<dbReference type="OMA" id="IKFYHVL"/>
<feature type="transmembrane region" description="Helical" evidence="6">
    <location>
        <begin position="219"/>
        <end position="238"/>
    </location>
</feature>
<dbReference type="InterPro" id="IPR006977">
    <property type="entry name" value="Yip1_dom"/>
</dbReference>
<feature type="compositionally biased region" description="Polar residues" evidence="7">
    <location>
        <begin position="21"/>
        <end position="30"/>
    </location>
</feature>
<comment type="caution">
    <text evidence="6">Lacks conserved residue(s) required for the propagation of feature annotation.</text>
</comment>
<evidence type="ECO:0000256" key="7">
    <source>
        <dbReference type="SAM" id="MobiDB-lite"/>
    </source>
</evidence>
<keyword evidence="5 6" id="KW-0472">Membrane</keyword>
<dbReference type="PANTHER" id="PTHR21236">
    <property type="entry name" value="GOLGI MEMBRANE PROTEIN YIP1"/>
    <property type="match status" value="1"/>
</dbReference>
<dbReference type="GO" id="GO:0005802">
    <property type="term" value="C:trans-Golgi network"/>
    <property type="evidence" value="ECO:0007669"/>
    <property type="project" value="TreeGrafter"/>
</dbReference>
<evidence type="ECO:0000313" key="10">
    <source>
        <dbReference type="WBParaSite" id="MhA1_Contig659.frz3.gene2"/>
    </source>
</evidence>
<dbReference type="Pfam" id="PF04893">
    <property type="entry name" value="Yip1"/>
    <property type="match status" value="1"/>
</dbReference>
<sequence length="239" mass="27065">MTSNLSFAIDLEQLEREIQQSEQLEGSETVKSPDLSGNIGGRNDSKKVLGNNVHFDCEFDTLDESIKDTLNRDLKILYDKFSQVLFPQKNENNVLADWDLWGPLFICVLLSLLLQGAEKGAQFTQIFSLAFFGSLVVTLNAKLLGGKISFFQSLCVIGYCLLPFIFSSIGIKSVQLLLKKKMKINLVIRLFITIIGLGWAYYASTKFMSGSQPPKRKFLSYYPLMLFYFVFAWLVISYA</sequence>
<dbReference type="Proteomes" id="UP000095281">
    <property type="component" value="Unplaced"/>
</dbReference>
<keyword evidence="3 6" id="KW-0812">Transmembrane</keyword>
<proteinExistence type="inferred from homology"/>
<dbReference type="GO" id="GO:0000139">
    <property type="term" value="C:Golgi membrane"/>
    <property type="evidence" value="ECO:0007669"/>
    <property type="project" value="UniProtKB-SubCell"/>
</dbReference>
<evidence type="ECO:0000313" key="9">
    <source>
        <dbReference type="Proteomes" id="UP000095281"/>
    </source>
</evidence>
<feature type="transmembrane region" description="Helical" evidence="6">
    <location>
        <begin position="150"/>
        <end position="174"/>
    </location>
</feature>
<comment type="subcellular location">
    <subcellularLocation>
        <location evidence="6">Golgi apparatus membrane</location>
        <topology evidence="6">Multi-pass membrane protein</topology>
    </subcellularLocation>
    <subcellularLocation>
        <location evidence="1">Membrane</location>
        <topology evidence="1">Multi-pass membrane protein</topology>
    </subcellularLocation>
</comment>
<keyword evidence="4 6" id="KW-1133">Transmembrane helix</keyword>
<dbReference type="GO" id="GO:0006888">
    <property type="term" value="P:endoplasmic reticulum to Golgi vesicle-mediated transport"/>
    <property type="evidence" value="ECO:0007669"/>
    <property type="project" value="InterPro"/>
</dbReference>
<evidence type="ECO:0000256" key="5">
    <source>
        <dbReference type="ARBA" id="ARBA00023136"/>
    </source>
</evidence>
<evidence type="ECO:0000256" key="4">
    <source>
        <dbReference type="ARBA" id="ARBA00022989"/>
    </source>
</evidence>
<dbReference type="AlphaFoldDB" id="A0A1I8BVC4"/>
<protein>
    <recommendedName>
        <fullName evidence="6">Protein YIPF</fullName>
    </recommendedName>
</protein>
<evidence type="ECO:0000256" key="6">
    <source>
        <dbReference type="RuleBase" id="RU361264"/>
    </source>
</evidence>
<comment type="similarity">
    <text evidence="2 6">Belongs to the YIP1 family.</text>
</comment>
<feature type="region of interest" description="Disordered" evidence="7">
    <location>
        <begin position="21"/>
        <end position="43"/>
    </location>
</feature>
<feature type="domain" description="Yip1" evidence="8">
    <location>
        <begin position="92"/>
        <end position="234"/>
    </location>
</feature>
<dbReference type="PANTHER" id="PTHR21236:SF1">
    <property type="entry name" value="PROTEIN YIPF6"/>
    <property type="match status" value="1"/>
</dbReference>
<organism evidence="9 10">
    <name type="scientific">Meloidogyne hapla</name>
    <name type="common">Root-knot nematode worm</name>
    <dbReference type="NCBI Taxonomy" id="6305"/>
    <lineage>
        <taxon>Eukaryota</taxon>
        <taxon>Metazoa</taxon>
        <taxon>Ecdysozoa</taxon>
        <taxon>Nematoda</taxon>
        <taxon>Chromadorea</taxon>
        <taxon>Rhabditida</taxon>
        <taxon>Tylenchina</taxon>
        <taxon>Tylenchomorpha</taxon>
        <taxon>Tylenchoidea</taxon>
        <taxon>Meloidogynidae</taxon>
        <taxon>Meloidogyninae</taxon>
        <taxon>Meloidogyne</taxon>
    </lineage>
</organism>
<accession>A0A1I8BVC4</accession>
<feature type="transmembrane region" description="Helical" evidence="6">
    <location>
        <begin position="186"/>
        <end position="204"/>
    </location>
</feature>
<dbReference type="InterPro" id="IPR045231">
    <property type="entry name" value="Yip1/4-like"/>
</dbReference>
<dbReference type="WBParaSite" id="MhA1_Contig659.frz3.gene2">
    <property type="protein sequence ID" value="MhA1_Contig659.frz3.gene2"/>
    <property type="gene ID" value="MhA1_Contig659.frz3.gene2"/>
</dbReference>
<evidence type="ECO:0000256" key="1">
    <source>
        <dbReference type="ARBA" id="ARBA00004141"/>
    </source>
</evidence>
<evidence type="ECO:0000259" key="8">
    <source>
        <dbReference type="Pfam" id="PF04893"/>
    </source>
</evidence>
<name>A0A1I8BVC4_MELHA</name>
<evidence type="ECO:0000256" key="2">
    <source>
        <dbReference type="ARBA" id="ARBA00010596"/>
    </source>
</evidence>
<reference evidence="10" key="1">
    <citation type="submission" date="2016-11" db="UniProtKB">
        <authorList>
            <consortium name="WormBaseParasite"/>
        </authorList>
    </citation>
    <scope>IDENTIFICATION</scope>
</reference>
<evidence type="ECO:0000256" key="3">
    <source>
        <dbReference type="ARBA" id="ARBA00022692"/>
    </source>
</evidence>
<keyword evidence="9" id="KW-1185">Reference proteome</keyword>